<dbReference type="GO" id="GO:0005471">
    <property type="term" value="F:ATP:ADP antiporter activity"/>
    <property type="evidence" value="ECO:0007669"/>
    <property type="project" value="UniProtKB-UniRule"/>
</dbReference>
<comment type="catalytic activity">
    <reaction evidence="12">
        <text>ADP(in) + ATP(out) = ADP(out) + ATP(in)</text>
        <dbReference type="Rhea" id="RHEA:34999"/>
        <dbReference type="ChEBI" id="CHEBI:30616"/>
        <dbReference type="ChEBI" id="CHEBI:456216"/>
    </reaction>
    <physiologicalReaction direction="left-to-right" evidence="12">
        <dbReference type="Rhea" id="RHEA:35000"/>
    </physiologicalReaction>
</comment>
<evidence type="ECO:0000256" key="16">
    <source>
        <dbReference type="RuleBase" id="RU368008"/>
    </source>
</evidence>
<dbReference type="GO" id="GO:1901029">
    <property type="term" value="P:negative regulation of mitochondrial outer membrane permeabilization involved in apoptotic signaling pathway"/>
    <property type="evidence" value="ECO:0007669"/>
    <property type="project" value="TreeGrafter"/>
</dbReference>
<comment type="caution">
    <text evidence="16">Lacks conserved residue(s) required for the propagation of feature annotation.</text>
</comment>
<organism evidence="17 18">
    <name type="scientific">Plakobranchus ocellatus</name>
    <dbReference type="NCBI Taxonomy" id="259542"/>
    <lineage>
        <taxon>Eukaryota</taxon>
        <taxon>Metazoa</taxon>
        <taxon>Spiralia</taxon>
        <taxon>Lophotrochozoa</taxon>
        <taxon>Mollusca</taxon>
        <taxon>Gastropoda</taxon>
        <taxon>Heterobranchia</taxon>
        <taxon>Euthyneura</taxon>
        <taxon>Panpulmonata</taxon>
        <taxon>Sacoglossa</taxon>
        <taxon>Placobranchoidea</taxon>
        <taxon>Plakobranchidae</taxon>
        <taxon>Plakobranchus</taxon>
    </lineage>
</organism>
<evidence type="ECO:0000256" key="2">
    <source>
        <dbReference type="ARBA" id="ARBA00006375"/>
    </source>
</evidence>
<dbReference type="PANTHER" id="PTHR45635">
    <property type="entry name" value="ADP,ATP CARRIER PROTEIN 1-RELATED-RELATED"/>
    <property type="match status" value="1"/>
</dbReference>
<gene>
    <name evidence="17" type="ORF">PoB_004471300</name>
</gene>
<dbReference type="GO" id="GO:0005743">
    <property type="term" value="C:mitochondrial inner membrane"/>
    <property type="evidence" value="ECO:0007669"/>
    <property type="project" value="UniProtKB-SubCell"/>
</dbReference>
<comment type="similarity">
    <text evidence="2 15">Belongs to the mitochondrial carrier (TC 2.A.29) family.</text>
</comment>
<keyword evidence="5" id="KW-0050">Antiport</keyword>
<dbReference type="EMBL" id="BLXT01004938">
    <property type="protein sequence ID" value="GFO18208.1"/>
    <property type="molecule type" value="Genomic_DNA"/>
</dbReference>
<dbReference type="PROSITE" id="PS50920">
    <property type="entry name" value="SOLCAR"/>
    <property type="match status" value="3"/>
</dbReference>
<feature type="repeat" description="Solcar" evidence="14">
    <location>
        <begin position="115"/>
        <end position="210"/>
    </location>
</feature>
<dbReference type="AlphaFoldDB" id="A0AAV4BH83"/>
<proteinExistence type="inferred from homology"/>
<comment type="function">
    <text evidence="13">ADP:ATP antiporter that mediates import of ADP into the mitochondrial matrix for ATP synthesis, and export of ATP out to fuel the cell. Cycles between the cytoplasmic-open state (c-state) and the matrix-open state (m-state): operates by the alternating access mechanism with a single substrate-binding site intermittently exposed to either the cytosolic (c-state) or matrix (m-state) side of the inner mitochondrial membrane.</text>
</comment>
<evidence type="ECO:0000256" key="1">
    <source>
        <dbReference type="ARBA" id="ARBA00004448"/>
    </source>
</evidence>
<dbReference type="PRINTS" id="PR00926">
    <property type="entry name" value="MITOCARRIER"/>
</dbReference>
<evidence type="ECO:0000256" key="5">
    <source>
        <dbReference type="ARBA" id="ARBA00022449"/>
    </source>
</evidence>
<evidence type="ECO:0000256" key="15">
    <source>
        <dbReference type="RuleBase" id="RU000488"/>
    </source>
</evidence>
<evidence type="ECO:0000256" key="6">
    <source>
        <dbReference type="ARBA" id="ARBA00022692"/>
    </source>
</evidence>
<keyword evidence="10" id="KW-0496">Mitochondrion</keyword>
<keyword evidence="9 16" id="KW-1133">Transmembrane helix</keyword>
<feature type="transmembrane region" description="Helical" evidence="16">
    <location>
        <begin position="221"/>
        <end position="239"/>
    </location>
</feature>
<protein>
    <recommendedName>
        <fullName evidence="16">ADP/ATP translocase</fullName>
    </recommendedName>
    <alternativeName>
        <fullName evidence="16">ADP,ATP carrier protein</fullName>
    </alternativeName>
</protein>
<keyword evidence="11 14" id="KW-0472">Membrane</keyword>
<evidence type="ECO:0000256" key="10">
    <source>
        <dbReference type="ARBA" id="ARBA00023128"/>
    </source>
</evidence>
<evidence type="ECO:0000256" key="14">
    <source>
        <dbReference type="PROSITE-ProRule" id="PRU00282"/>
    </source>
</evidence>
<dbReference type="InterPro" id="IPR018108">
    <property type="entry name" value="MCP_transmembrane"/>
</dbReference>
<name>A0AAV4BH83_9GAST</name>
<dbReference type="GO" id="GO:1990544">
    <property type="term" value="P:mitochondrial ATP transmembrane transport"/>
    <property type="evidence" value="ECO:0007669"/>
    <property type="project" value="InterPro"/>
</dbReference>
<keyword evidence="8" id="KW-0999">Mitochondrion inner membrane</keyword>
<dbReference type="FunFam" id="1.50.40.10:FF:000096">
    <property type="entry name" value="ADP,ATP carrier protein 1, mitochondrial"/>
    <property type="match status" value="1"/>
</dbReference>
<reference evidence="17 18" key="1">
    <citation type="journal article" date="2021" name="Elife">
        <title>Chloroplast acquisition without the gene transfer in kleptoplastic sea slugs, Plakobranchus ocellatus.</title>
        <authorList>
            <person name="Maeda T."/>
            <person name="Takahashi S."/>
            <person name="Yoshida T."/>
            <person name="Shimamura S."/>
            <person name="Takaki Y."/>
            <person name="Nagai Y."/>
            <person name="Toyoda A."/>
            <person name="Suzuki Y."/>
            <person name="Arimoto A."/>
            <person name="Ishii H."/>
            <person name="Satoh N."/>
            <person name="Nishiyama T."/>
            <person name="Hasebe M."/>
            <person name="Maruyama T."/>
            <person name="Minagawa J."/>
            <person name="Obokata J."/>
            <person name="Shigenobu S."/>
        </authorList>
    </citation>
    <scope>NUCLEOTIDE SEQUENCE [LARGE SCALE GENOMIC DNA]</scope>
</reference>
<evidence type="ECO:0000313" key="18">
    <source>
        <dbReference type="Proteomes" id="UP000735302"/>
    </source>
</evidence>
<dbReference type="GO" id="GO:0140021">
    <property type="term" value="P:mitochondrial ADP transmembrane transport"/>
    <property type="evidence" value="ECO:0007669"/>
    <property type="project" value="InterPro"/>
</dbReference>
<dbReference type="InterPro" id="IPR002067">
    <property type="entry name" value="MCP"/>
</dbReference>
<keyword evidence="4 15" id="KW-0813">Transport</keyword>
<comment type="function">
    <text evidence="16">Catalyzes the exchange of ADP and ATP across the membrane.</text>
</comment>
<evidence type="ECO:0000256" key="4">
    <source>
        <dbReference type="ARBA" id="ARBA00022448"/>
    </source>
</evidence>
<keyword evidence="18" id="KW-1185">Reference proteome</keyword>
<feature type="repeat" description="Solcar" evidence="14">
    <location>
        <begin position="216"/>
        <end position="302"/>
    </location>
</feature>
<dbReference type="SUPFAM" id="SSF103506">
    <property type="entry name" value="Mitochondrial carrier"/>
    <property type="match status" value="1"/>
</dbReference>
<dbReference type="PANTHER" id="PTHR45635:SF14">
    <property type="entry name" value="ADP_ATP TRANSLOCASE"/>
    <property type="match status" value="1"/>
</dbReference>
<feature type="repeat" description="Solcar" evidence="14">
    <location>
        <begin position="15"/>
        <end position="104"/>
    </location>
</feature>
<sequence>MPTMEKNIIKLGFAENFMLSGTAAIVSKTMAAPLERVKLLLQNQDELIRFGRLAEPYKGITDCIKRTFICEGVRSFWRSNMVNCARYFPSQALNFAFNDQIKSLVRRSPTETQIQRFFTNVACGGLAGVLSSCFVYSLDYARTRLANDAKIAGVDGKAGGRQFSGLIDVYRQTLATDGIRGLHRGFFISVVALMVYRGFYFGLYDSLKPVVLGESPRVVEAFLLGYVITVCSNLMAYPLDTVRRRMMMTSGEKVHYKGSIDCALQIIRNEGPMSMMKGAGANILRNVAGAGVLVGFDKSKEFYIRWRLSRI</sequence>
<dbReference type="InterPro" id="IPR023395">
    <property type="entry name" value="MCP_dom_sf"/>
</dbReference>
<keyword evidence="6 14" id="KW-0812">Transmembrane</keyword>
<feature type="transmembrane region" description="Helical" evidence="16">
    <location>
        <begin position="181"/>
        <end position="201"/>
    </location>
</feature>
<evidence type="ECO:0000256" key="3">
    <source>
        <dbReference type="ARBA" id="ARBA00011245"/>
    </source>
</evidence>
<dbReference type="Proteomes" id="UP000735302">
    <property type="component" value="Unassembled WGS sequence"/>
</dbReference>
<dbReference type="InterPro" id="IPR002113">
    <property type="entry name" value="ADT_euk_type"/>
</dbReference>
<comment type="caution">
    <text evidence="17">The sequence shown here is derived from an EMBL/GenBank/DDBJ whole genome shotgun (WGS) entry which is preliminary data.</text>
</comment>
<evidence type="ECO:0000313" key="17">
    <source>
        <dbReference type="EMBL" id="GFO18208.1"/>
    </source>
</evidence>
<evidence type="ECO:0000256" key="9">
    <source>
        <dbReference type="ARBA" id="ARBA00022989"/>
    </source>
</evidence>
<comment type="subcellular location">
    <subcellularLocation>
        <location evidence="16">Membrane</location>
        <topology evidence="16">Multi-pass membrane protein</topology>
    </subcellularLocation>
    <subcellularLocation>
        <location evidence="1">Mitochondrion inner membrane</location>
        <topology evidence="1">Multi-pass membrane protein</topology>
    </subcellularLocation>
</comment>
<evidence type="ECO:0000256" key="12">
    <source>
        <dbReference type="ARBA" id="ARBA00024143"/>
    </source>
</evidence>
<evidence type="ECO:0000256" key="7">
    <source>
        <dbReference type="ARBA" id="ARBA00022737"/>
    </source>
</evidence>
<evidence type="ECO:0000256" key="13">
    <source>
        <dbReference type="ARBA" id="ARBA00045250"/>
    </source>
</evidence>
<keyword evidence="7" id="KW-0677">Repeat</keyword>
<evidence type="ECO:0000256" key="8">
    <source>
        <dbReference type="ARBA" id="ARBA00022792"/>
    </source>
</evidence>
<dbReference type="Pfam" id="PF00153">
    <property type="entry name" value="Mito_carr"/>
    <property type="match status" value="3"/>
</dbReference>
<dbReference type="Gene3D" id="1.50.40.10">
    <property type="entry name" value="Mitochondrial carrier domain"/>
    <property type="match status" value="1"/>
</dbReference>
<comment type="subunit">
    <text evidence="3 16">Monomer.</text>
</comment>
<evidence type="ECO:0000256" key="11">
    <source>
        <dbReference type="ARBA" id="ARBA00023136"/>
    </source>
</evidence>
<accession>A0AAV4BH83</accession>
<dbReference type="PRINTS" id="PR00927">
    <property type="entry name" value="ADPTRNSLCASE"/>
</dbReference>